<dbReference type="GO" id="GO:1990281">
    <property type="term" value="C:efflux pump complex"/>
    <property type="evidence" value="ECO:0007669"/>
    <property type="project" value="TreeGrafter"/>
</dbReference>
<reference evidence="9 10" key="1">
    <citation type="submission" date="2018-01" db="EMBL/GenBank/DDBJ databases">
        <title>Draft genome of the type strain Pseudomonas oceani DSM 100277 isolated from the deep water in Okinawa trough, northwestern Pacific Ocean.</title>
        <authorList>
            <person name="Gomila M."/>
            <person name="Mulet M."/>
            <person name="Garcia-Valdes E."/>
            <person name="Lalucat J."/>
        </authorList>
    </citation>
    <scope>NUCLEOTIDE SEQUENCE [LARGE SCALE GENOMIC DNA]</scope>
    <source>
        <strain evidence="9 10">DSM 100277</strain>
    </source>
</reference>
<comment type="similarity">
    <text evidence="2">Belongs to the membrane fusion protein (MFP) (TC 8.A.1) family.</text>
</comment>
<feature type="domain" description="Multidrug resistance protein MdtA-like C-terminal permuted SH3" evidence="8">
    <location>
        <begin position="288"/>
        <end position="350"/>
    </location>
</feature>
<evidence type="ECO:0000313" key="10">
    <source>
        <dbReference type="Proteomes" id="UP000243451"/>
    </source>
</evidence>
<dbReference type="Pfam" id="PF25954">
    <property type="entry name" value="Beta-barrel_RND_2"/>
    <property type="match status" value="1"/>
</dbReference>
<name>A0A2P4F0N5_9GAMM</name>
<comment type="caution">
    <text evidence="9">The sequence shown here is derived from an EMBL/GenBank/DDBJ whole genome shotgun (WGS) entry which is preliminary data.</text>
</comment>
<dbReference type="Pfam" id="PF25967">
    <property type="entry name" value="RND-MFP_C"/>
    <property type="match status" value="1"/>
</dbReference>
<dbReference type="PANTHER" id="PTHR30469">
    <property type="entry name" value="MULTIDRUG RESISTANCE PROTEIN MDTA"/>
    <property type="match status" value="1"/>
</dbReference>
<accession>A0A2P4F0N5</accession>
<gene>
    <name evidence="9" type="ORF">C1949_02115</name>
</gene>
<dbReference type="RefSeq" id="WP_104736802.1">
    <property type="nucleotide sequence ID" value="NZ_BMHR01000002.1"/>
</dbReference>
<dbReference type="InterPro" id="IPR006143">
    <property type="entry name" value="RND_pump_MFP"/>
</dbReference>
<dbReference type="Gene3D" id="2.40.50.100">
    <property type="match status" value="1"/>
</dbReference>
<dbReference type="NCBIfam" id="TIGR01730">
    <property type="entry name" value="RND_mfp"/>
    <property type="match status" value="1"/>
</dbReference>
<sequence length="374" mass="39819">MTDSLPSGRGTGWKAIATVLVVIVLIVAGLWFWRAARNDGGGWHGGGPIDVIARRVIRQDAPVSLRALGELRAARQVVLSVEASGRVAQIAFEPGQQVERGSLLASLDDSVEQAELIAARSRLTFAKEQLERARTLSASGAMSRELQQQRQAEYDDSRSRVELLQAQISQKHIRAPFAGRLGIRHIDLGQYLNPGDRAVSLTDLSELQINFDVPQQELARVRLGQTVRIDTGLSGVEPATATITAIEPQVAEDTRNASVQATLQSPGAQWLPGMYASVEVMLPAEPEALLVPATALITSASGNLAVVVREMNAEGMGSAEQVPVTVSRYIGEQAVIATGLNTGDLVVTEGQLRIQPGSTVHVVSPQASAPGGEQ</sequence>
<feature type="domain" description="Multidrug resistance protein MdtA-like barrel-sandwich hybrid" evidence="6">
    <location>
        <begin position="79"/>
        <end position="201"/>
    </location>
</feature>
<feature type="domain" description="CusB-like beta-barrel" evidence="7">
    <location>
        <begin position="209"/>
        <end position="280"/>
    </location>
</feature>
<evidence type="ECO:0000256" key="2">
    <source>
        <dbReference type="ARBA" id="ARBA00009477"/>
    </source>
</evidence>
<evidence type="ECO:0000256" key="4">
    <source>
        <dbReference type="ARBA" id="ARBA00023054"/>
    </source>
</evidence>
<dbReference type="OrthoDB" id="9806939at2"/>
<evidence type="ECO:0000259" key="7">
    <source>
        <dbReference type="Pfam" id="PF25954"/>
    </source>
</evidence>
<keyword evidence="3" id="KW-0813">Transport</keyword>
<evidence type="ECO:0000256" key="5">
    <source>
        <dbReference type="SAM" id="Phobius"/>
    </source>
</evidence>
<dbReference type="InterPro" id="IPR058792">
    <property type="entry name" value="Beta-barrel_RND_2"/>
</dbReference>
<dbReference type="GO" id="GO:0015562">
    <property type="term" value="F:efflux transmembrane transporter activity"/>
    <property type="evidence" value="ECO:0007669"/>
    <property type="project" value="TreeGrafter"/>
</dbReference>
<evidence type="ECO:0000256" key="3">
    <source>
        <dbReference type="ARBA" id="ARBA00022448"/>
    </source>
</evidence>
<dbReference type="SUPFAM" id="SSF111369">
    <property type="entry name" value="HlyD-like secretion proteins"/>
    <property type="match status" value="1"/>
</dbReference>
<organism evidence="9 10">
    <name type="scientific">Halopseudomonas oceani</name>
    <dbReference type="NCBI Taxonomy" id="1708783"/>
    <lineage>
        <taxon>Bacteria</taxon>
        <taxon>Pseudomonadati</taxon>
        <taxon>Pseudomonadota</taxon>
        <taxon>Gammaproteobacteria</taxon>
        <taxon>Pseudomonadales</taxon>
        <taxon>Pseudomonadaceae</taxon>
        <taxon>Halopseudomonas</taxon>
    </lineage>
</organism>
<keyword evidence="5" id="KW-0812">Transmembrane</keyword>
<dbReference type="Proteomes" id="UP000243451">
    <property type="component" value="Unassembled WGS sequence"/>
</dbReference>
<dbReference type="Gene3D" id="2.40.420.20">
    <property type="match status" value="1"/>
</dbReference>
<proteinExistence type="inferred from homology"/>
<feature type="transmembrane region" description="Helical" evidence="5">
    <location>
        <begin position="12"/>
        <end position="33"/>
    </location>
</feature>
<keyword evidence="5" id="KW-1133">Transmembrane helix</keyword>
<evidence type="ECO:0000313" key="9">
    <source>
        <dbReference type="EMBL" id="POB06554.1"/>
    </source>
</evidence>
<comment type="subcellular location">
    <subcellularLocation>
        <location evidence="1">Cell envelope</location>
    </subcellularLocation>
</comment>
<dbReference type="InterPro" id="IPR058627">
    <property type="entry name" value="MdtA-like_C"/>
</dbReference>
<dbReference type="InterPro" id="IPR058625">
    <property type="entry name" value="MdtA-like_BSH"/>
</dbReference>
<dbReference type="PANTHER" id="PTHR30469:SF29">
    <property type="entry name" value="BLR2860 PROTEIN"/>
    <property type="match status" value="1"/>
</dbReference>
<keyword evidence="4" id="KW-0175">Coiled coil</keyword>
<evidence type="ECO:0000259" key="6">
    <source>
        <dbReference type="Pfam" id="PF25917"/>
    </source>
</evidence>
<dbReference type="Pfam" id="PF25917">
    <property type="entry name" value="BSH_RND"/>
    <property type="match status" value="1"/>
</dbReference>
<protein>
    <submittedName>
        <fullName evidence="9">Efflux transporter periplasmic adaptor subunit</fullName>
    </submittedName>
</protein>
<dbReference type="Gene3D" id="1.10.287.470">
    <property type="entry name" value="Helix hairpin bin"/>
    <property type="match status" value="1"/>
</dbReference>
<keyword evidence="5" id="KW-0472">Membrane</keyword>
<evidence type="ECO:0000256" key="1">
    <source>
        <dbReference type="ARBA" id="ARBA00004196"/>
    </source>
</evidence>
<evidence type="ECO:0000259" key="8">
    <source>
        <dbReference type="Pfam" id="PF25967"/>
    </source>
</evidence>
<dbReference type="EMBL" id="PPSK01000001">
    <property type="protein sequence ID" value="POB06554.1"/>
    <property type="molecule type" value="Genomic_DNA"/>
</dbReference>
<keyword evidence="10" id="KW-1185">Reference proteome</keyword>
<dbReference type="FunFam" id="2.40.30.170:FF:000010">
    <property type="entry name" value="Efflux RND transporter periplasmic adaptor subunit"/>
    <property type="match status" value="1"/>
</dbReference>
<dbReference type="AlphaFoldDB" id="A0A2P4F0N5"/>
<dbReference type="Gene3D" id="2.40.30.170">
    <property type="match status" value="1"/>
</dbReference>